<dbReference type="GeneID" id="63852177"/>
<evidence type="ECO:0000256" key="1">
    <source>
        <dbReference type="SAM" id="MobiDB-lite"/>
    </source>
</evidence>
<feature type="region of interest" description="Disordered" evidence="1">
    <location>
        <begin position="421"/>
        <end position="448"/>
    </location>
</feature>
<feature type="region of interest" description="Disordered" evidence="1">
    <location>
        <begin position="532"/>
        <end position="561"/>
    </location>
</feature>
<feature type="compositionally biased region" description="Basic and acidic residues" evidence="1">
    <location>
        <begin position="649"/>
        <end position="674"/>
    </location>
</feature>
<feature type="compositionally biased region" description="Basic and acidic residues" evidence="1">
    <location>
        <begin position="202"/>
        <end position="219"/>
    </location>
</feature>
<feature type="region of interest" description="Disordered" evidence="1">
    <location>
        <begin position="705"/>
        <end position="728"/>
    </location>
</feature>
<evidence type="ECO:0000313" key="3">
    <source>
        <dbReference type="Proteomes" id="UP000800039"/>
    </source>
</evidence>
<proteinExistence type="predicted"/>
<feature type="compositionally biased region" description="Polar residues" evidence="1">
    <location>
        <begin position="54"/>
        <end position="72"/>
    </location>
</feature>
<feature type="region of interest" description="Disordered" evidence="1">
    <location>
        <begin position="583"/>
        <end position="688"/>
    </location>
</feature>
<sequence length="915" mass="100039">MARHKKFSFPLPRRSRTTVADDDTRSIPSIPPTPEWSSRREEPSTSKAHRVLGTSDTIYRPTSNQASLPASSDYMSVTVSEASFGSQFDDRKSATATEHSSSYPKRPAMSKRPSSNILGGTFSGDGRRGSDNSSVAHRLQAQTSNSTMRSHYDAKSSPLSISQQTSDSAVRDRALRRGQPPVLMDYGHNGHAASPVSPLMLDETKSRENRKSKPTRLDLSKLFPKPRGGNSQSYGHALLSPAKMVNSPAAMSMSSDYFPRPMTREPTPQVGDQVKLRKTTTQPLAPMIESPSSPVRKFKRDQYDNAKVHVRRPPKGVQHWFDALDEDSEEDSEEVRAPIHAPKAVRPTGPPKVPVRNVSLGRLHPDKVTSPQAPQAQNMVPNFRRDTFTHEDIVDVTHLTSPSQFSVNSLVSNKTKESALSKSNLQDSSVLSFSSSEDEQDNCQPKGRKVAVRKSLDIDDAGEVIIGQAQAFEVRPQRRTSAGMMSTRSTSTSAATIEVMYAPETPYHSYHYPRNSTYSGVILEDEDTRPRTAVNMPHSPSAHSIISARTSASEPKLRSNRSNKLMAVTAEEEALLEMMRKKRAAMAKNGVPHAKTTVVEEEKRQRTPTKEVQRQHRTSAFLSMEGSPVRAVETKPTRRSPANTPPIRASHERDTVMSHLRDSSASDTWSDRHNSPASRASIPHHLPTPAEFSPFDLYLPSSDTPTASITSPTTTEHASPLPSPITPGLRMGETDIAVKVASSDTSIDHEDVGILEHGIIGAPTSNIKPSSRSASHEMGSHRRRRTASSGAEVTFPAPPTNAARDMTFVPEPSSRTPSVVEPPLPRLSSKTSKRVSGVSLSTSGQPRSRQSSVHSTNSRTSTYSHTSSLLGGLEKKSRHLSRGDSFVSMNGSAMENRDSVSDDVLAAWNSLGGTY</sequence>
<protein>
    <submittedName>
        <fullName evidence="2">Uncharacterized protein</fullName>
    </submittedName>
</protein>
<feature type="compositionally biased region" description="Polar residues" evidence="1">
    <location>
        <begin position="140"/>
        <end position="149"/>
    </location>
</feature>
<feature type="compositionally biased region" description="Low complexity" evidence="1">
    <location>
        <begin position="705"/>
        <end position="715"/>
    </location>
</feature>
<name>A0A9P4GG48_9PLEO</name>
<dbReference type="RefSeq" id="XP_040788006.1">
    <property type="nucleotide sequence ID" value="XM_040934926.1"/>
</dbReference>
<comment type="caution">
    <text evidence="2">The sequence shown here is derived from an EMBL/GenBank/DDBJ whole genome shotgun (WGS) entry which is preliminary data.</text>
</comment>
<feature type="compositionally biased region" description="Polar residues" evidence="1">
    <location>
        <begin position="94"/>
        <end position="103"/>
    </location>
</feature>
<feature type="compositionally biased region" description="Polar residues" evidence="1">
    <location>
        <begin position="838"/>
        <end position="869"/>
    </location>
</feature>
<dbReference type="OrthoDB" id="5244050at2759"/>
<feature type="compositionally biased region" description="Polar residues" evidence="1">
    <location>
        <begin position="541"/>
        <end position="553"/>
    </location>
</feature>
<feature type="compositionally biased region" description="Low complexity" evidence="1">
    <location>
        <begin position="423"/>
        <end position="435"/>
    </location>
</feature>
<dbReference type="AlphaFoldDB" id="A0A9P4GG48"/>
<keyword evidence="3" id="KW-1185">Reference proteome</keyword>
<reference evidence="2" key="1">
    <citation type="submission" date="2020-01" db="EMBL/GenBank/DDBJ databases">
        <authorList>
            <consortium name="DOE Joint Genome Institute"/>
            <person name="Haridas S."/>
            <person name="Albert R."/>
            <person name="Binder M."/>
            <person name="Bloem J."/>
            <person name="Labutti K."/>
            <person name="Salamov A."/>
            <person name="Andreopoulos B."/>
            <person name="Baker S.E."/>
            <person name="Barry K."/>
            <person name="Bills G."/>
            <person name="Bluhm B.H."/>
            <person name="Cannon C."/>
            <person name="Castanera R."/>
            <person name="Culley D.E."/>
            <person name="Daum C."/>
            <person name="Ezra D."/>
            <person name="Gonzalez J.B."/>
            <person name="Henrissat B."/>
            <person name="Kuo A."/>
            <person name="Liang C."/>
            <person name="Lipzen A."/>
            <person name="Lutzoni F."/>
            <person name="Magnuson J."/>
            <person name="Mondo S."/>
            <person name="Nolan M."/>
            <person name="Ohm R."/>
            <person name="Pangilinan J."/>
            <person name="Park H.-J."/>
            <person name="Ramirez L."/>
            <person name="Alfaro M."/>
            <person name="Sun H."/>
            <person name="Tritt A."/>
            <person name="Yoshinaga Y."/>
            <person name="Zwiers L.-H."/>
            <person name="Turgeon B.G."/>
            <person name="Goodwin S.B."/>
            <person name="Spatafora J.W."/>
            <person name="Crous P.W."/>
            <person name="Grigoriev I.V."/>
        </authorList>
    </citation>
    <scope>NUCLEOTIDE SEQUENCE</scope>
    <source>
        <strain evidence="2">CBS 394.84</strain>
    </source>
</reference>
<feature type="region of interest" description="Disordered" evidence="1">
    <location>
        <begin position="255"/>
        <end position="298"/>
    </location>
</feature>
<feature type="compositionally biased region" description="Polar residues" evidence="1">
    <location>
        <begin position="157"/>
        <end position="168"/>
    </location>
</feature>
<feature type="region of interest" description="Disordered" evidence="1">
    <location>
        <begin position="326"/>
        <end position="358"/>
    </location>
</feature>
<gene>
    <name evidence="2" type="ORF">K460DRAFT_376867</name>
</gene>
<feature type="compositionally biased region" description="Polar residues" evidence="1">
    <location>
        <begin position="763"/>
        <end position="773"/>
    </location>
</feature>
<organism evidence="2 3">
    <name type="scientific">Cucurbitaria berberidis CBS 394.84</name>
    <dbReference type="NCBI Taxonomy" id="1168544"/>
    <lineage>
        <taxon>Eukaryota</taxon>
        <taxon>Fungi</taxon>
        <taxon>Dikarya</taxon>
        <taxon>Ascomycota</taxon>
        <taxon>Pezizomycotina</taxon>
        <taxon>Dothideomycetes</taxon>
        <taxon>Pleosporomycetidae</taxon>
        <taxon>Pleosporales</taxon>
        <taxon>Pleosporineae</taxon>
        <taxon>Cucurbitariaceae</taxon>
        <taxon>Cucurbitaria</taxon>
    </lineage>
</organism>
<evidence type="ECO:0000313" key="2">
    <source>
        <dbReference type="EMBL" id="KAF1845443.1"/>
    </source>
</evidence>
<feature type="compositionally biased region" description="Basic and acidic residues" evidence="1">
    <location>
        <begin position="598"/>
        <end position="614"/>
    </location>
</feature>
<dbReference type="EMBL" id="ML976616">
    <property type="protein sequence ID" value="KAF1845443.1"/>
    <property type="molecule type" value="Genomic_DNA"/>
</dbReference>
<dbReference type="Proteomes" id="UP000800039">
    <property type="component" value="Unassembled WGS sequence"/>
</dbReference>
<accession>A0A9P4GG48</accession>
<feature type="region of interest" description="Disordered" evidence="1">
    <location>
        <begin position="84"/>
        <end position="235"/>
    </location>
</feature>
<feature type="region of interest" description="Disordered" evidence="1">
    <location>
        <begin position="1"/>
        <end position="72"/>
    </location>
</feature>
<feature type="region of interest" description="Disordered" evidence="1">
    <location>
        <begin position="761"/>
        <end position="897"/>
    </location>
</feature>